<feature type="signal peptide" evidence="1">
    <location>
        <begin position="1"/>
        <end position="21"/>
    </location>
</feature>
<protein>
    <recommendedName>
        <fullName evidence="4">Outer membrane protein beta-barrel domain-containing protein</fullName>
    </recommendedName>
</protein>
<evidence type="ECO:0000313" key="3">
    <source>
        <dbReference type="Proteomes" id="UP000192276"/>
    </source>
</evidence>
<dbReference type="RefSeq" id="WP_081168983.1">
    <property type="nucleotide sequence ID" value="NZ_LWBP01000200.1"/>
</dbReference>
<evidence type="ECO:0000313" key="2">
    <source>
        <dbReference type="EMBL" id="OQP56362.1"/>
    </source>
</evidence>
<accession>A0A1V9FDH8</accession>
<dbReference type="EMBL" id="LWBP01000200">
    <property type="protein sequence ID" value="OQP56362.1"/>
    <property type="molecule type" value="Genomic_DNA"/>
</dbReference>
<keyword evidence="3" id="KW-1185">Reference proteome</keyword>
<sequence>MQKRLLLLWFFLSGSVLITSAQEAKQERPAKKGCSCSFSSIVQAGVLNGSKGVNFQMQAINGIRYKTWFAGVGVGVDNYYRGGVPVFLDVRKYILKKSTTPFVYGDIGVHFVSDKKDVTNSWFEDRYHNGFYSEAGLGYKFGFHGKDRWVISAGYSYKYVKRLNVNIWECPTSRCNELYYTYKNYLHRYAMKLGIQL</sequence>
<dbReference type="AlphaFoldDB" id="A0A1V9FDH8"/>
<feature type="chain" id="PRO_5012573943" description="Outer membrane protein beta-barrel domain-containing protein" evidence="1">
    <location>
        <begin position="22"/>
        <end position="197"/>
    </location>
</feature>
<reference evidence="3" key="1">
    <citation type="submission" date="2016-04" db="EMBL/GenBank/DDBJ databases">
        <authorList>
            <person name="Chen L."/>
            <person name="Zhuang W."/>
            <person name="Wang G."/>
        </authorList>
    </citation>
    <scope>NUCLEOTIDE SEQUENCE [LARGE SCALE GENOMIC DNA]</scope>
    <source>
        <strain evidence="3">208</strain>
    </source>
</reference>
<evidence type="ECO:0008006" key="4">
    <source>
        <dbReference type="Google" id="ProtNLM"/>
    </source>
</evidence>
<comment type="caution">
    <text evidence="2">The sequence shown here is derived from an EMBL/GenBank/DDBJ whole genome shotgun (WGS) entry which is preliminary data.</text>
</comment>
<proteinExistence type="predicted"/>
<evidence type="ECO:0000256" key="1">
    <source>
        <dbReference type="SAM" id="SignalP"/>
    </source>
</evidence>
<organism evidence="2 3">
    <name type="scientific">Niastella populi</name>
    <dbReference type="NCBI Taxonomy" id="550983"/>
    <lineage>
        <taxon>Bacteria</taxon>
        <taxon>Pseudomonadati</taxon>
        <taxon>Bacteroidota</taxon>
        <taxon>Chitinophagia</taxon>
        <taxon>Chitinophagales</taxon>
        <taxon>Chitinophagaceae</taxon>
        <taxon>Niastella</taxon>
    </lineage>
</organism>
<dbReference type="Proteomes" id="UP000192276">
    <property type="component" value="Unassembled WGS sequence"/>
</dbReference>
<dbReference type="STRING" id="550983.A4R26_26070"/>
<name>A0A1V9FDH8_9BACT</name>
<gene>
    <name evidence="2" type="ORF">A4R26_26070</name>
</gene>
<keyword evidence="1" id="KW-0732">Signal</keyword>
<dbReference type="OrthoDB" id="647138at2"/>